<dbReference type="PANTHER" id="PTHR43133:SF8">
    <property type="entry name" value="RNA POLYMERASE SIGMA FACTOR HI_1459-RELATED"/>
    <property type="match status" value="1"/>
</dbReference>
<dbReference type="InterPro" id="IPR013325">
    <property type="entry name" value="RNA_pol_sigma_r2"/>
</dbReference>
<dbReference type="Pfam" id="PF04542">
    <property type="entry name" value="Sigma70_r2"/>
    <property type="match status" value="1"/>
</dbReference>
<keyword evidence="3" id="KW-0238">DNA-binding</keyword>
<protein>
    <submittedName>
        <fullName evidence="7">ECF RNA polymerase sigma factor SigW</fullName>
    </submittedName>
</protein>
<gene>
    <name evidence="7" type="primary">sigW</name>
    <name evidence="7" type="ORF">SLAVMIC_00410</name>
</gene>
<keyword evidence="1" id="KW-0805">Transcription regulation</keyword>
<evidence type="ECO:0000259" key="5">
    <source>
        <dbReference type="Pfam" id="PF04542"/>
    </source>
</evidence>
<feature type="domain" description="RNA polymerase sigma-70 region 2" evidence="5">
    <location>
        <begin position="49"/>
        <end position="117"/>
    </location>
</feature>
<dbReference type="EMBL" id="OU342829">
    <property type="protein sequence ID" value="CAG7580428.1"/>
    <property type="molecule type" value="Genomic_DNA"/>
</dbReference>
<keyword evidence="2" id="KW-0731">Sigma factor</keyword>
<evidence type="ECO:0000313" key="7">
    <source>
        <dbReference type="EMBL" id="CAG7580428.1"/>
    </source>
</evidence>
<feature type="domain" description="RNA polymerase sigma factor 70 region 4 type 2" evidence="6">
    <location>
        <begin position="162"/>
        <end position="197"/>
    </location>
</feature>
<sequence>MELKDRLNNAAINGNEKQLEVVEQPKETVDLNDQIKKFKQKTGQDFTSFYEKYLPKLIYYTQKYCRDEDEARDYAEESFISALEKIDTYDREKAGFSTWLFVIARNHVFQNIKKKKRIPTISMDTPVDDEGTTIKEFISGDELEVKITNERYSLNVKKAEIMMSSIEKLKSPYKSVIKMREIDKMSYKDIASELGKDVIFNLNVDESGEVKLPEEISEAYEVLDSNGEKVNFTLVEGDTKKTPFFTHIKLNVGDYTVKGRLPKNLSTVKSQIRNGRLKLQDMVKEDFQRLDDMYL</sequence>
<evidence type="ECO:0000256" key="2">
    <source>
        <dbReference type="ARBA" id="ARBA00023082"/>
    </source>
</evidence>
<organism evidence="7">
    <name type="scientific">uncultured marine phage</name>
    <dbReference type="NCBI Taxonomy" id="707152"/>
    <lineage>
        <taxon>Viruses</taxon>
        <taxon>environmental samples</taxon>
    </lineage>
</organism>
<dbReference type="GO" id="GO:0016987">
    <property type="term" value="F:sigma factor activity"/>
    <property type="evidence" value="ECO:0007669"/>
    <property type="project" value="UniProtKB-KW"/>
</dbReference>
<dbReference type="Gene3D" id="1.10.1740.10">
    <property type="match status" value="1"/>
</dbReference>
<dbReference type="InterPro" id="IPR039425">
    <property type="entry name" value="RNA_pol_sigma-70-like"/>
</dbReference>
<evidence type="ECO:0000256" key="3">
    <source>
        <dbReference type="ARBA" id="ARBA00023125"/>
    </source>
</evidence>
<keyword evidence="4" id="KW-0804">Transcription</keyword>
<reference evidence="7" key="1">
    <citation type="submission" date="2021-06" db="EMBL/GenBank/DDBJ databases">
        <authorList>
            <person name="Gannon L."/>
            <person name="Redgwell R T."/>
            <person name="Michniewski S."/>
            <person name="Harrison D C."/>
            <person name="Millard A."/>
        </authorList>
    </citation>
    <scope>NUCLEOTIDE SEQUENCE</scope>
</reference>
<dbReference type="InterPro" id="IPR007627">
    <property type="entry name" value="RNA_pol_sigma70_r2"/>
</dbReference>
<dbReference type="GO" id="GO:0006352">
    <property type="term" value="P:DNA-templated transcription initiation"/>
    <property type="evidence" value="ECO:0007669"/>
    <property type="project" value="InterPro"/>
</dbReference>
<evidence type="ECO:0000256" key="1">
    <source>
        <dbReference type="ARBA" id="ARBA00023015"/>
    </source>
</evidence>
<dbReference type="GO" id="GO:0003677">
    <property type="term" value="F:DNA binding"/>
    <property type="evidence" value="ECO:0007669"/>
    <property type="project" value="UniProtKB-KW"/>
</dbReference>
<accession>A0A8D9C9Z7</accession>
<dbReference type="PANTHER" id="PTHR43133">
    <property type="entry name" value="RNA POLYMERASE ECF-TYPE SIGMA FACTO"/>
    <property type="match status" value="1"/>
</dbReference>
<dbReference type="Pfam" id="PF08281">
    <property type="entry name" value="Sigma70_r4_2"/>
    <property type="match status" value="1"/>
</dbReference>
<evidence type="ECO:0000256" key="4">
    <source>
        <dbReference type="ARBA" id="ARBA00023163"/>
    </source>
</evidence>
<dbReference type="InterPro" id="IPR014284">
    <property type="entry name" value="RNA_pol_sigma-70_dom"/>
</dbReference>
<proteinExistence type="predicted"/>
<dbReference type="SUPFAM" id="SSF88946">
    <property type="entry name" value="Sigma2 domain of RNA polymerase sigma factors"/>
    <property type="match status" value="1"/>
</dbReference>
<evidence type="ECO:0000259" key="6">
    <source>
        <dbReference type="Pfam" id="PF08281"/>
    </source>
</evidence>
<dbReference type="NCBIfam" id="TIGR02937">
    <property type="entry name" value="sigma70-ECF"/>
    <property type="match status" value="1"/>
</dbReference>
<name>A0A8D9C9Z7_9VIRU</name>
<dbReference type="InterPro" id="IPR013249">
    <property type="entry name" value="RNA_pol_sigma70_r4_t2"/>
</dbReference>